<keyword evidence="2" id="KW-1185">Reference proteome</keyword>
<gene>
    <name evidence="1" type="ORF">AYI68_g7623</name>
</gene>
<protein>
    <submittedName>
        <fullName evidence="1">Uncharacterized protein</fullName>
    </submittedName>
</protein>
<evidence type="ECO:0000313" key="2">
    <source>
        <dbReference type="Proteomes" id="UP000187455"/>
    </source>
</evidence>
<accession>A0A1R0GN88</accession>
<name>A0A1R0GN88_9FUNG</name>
<evidence type="ECO:0000313" key="1">
    <source>
        <dbReference type="EMBL" id="OLY78329.1"/>
    </source>
</evidence>
<dbReference type="PROSITE" id="PS51257">
    <property type="entry name" value="PROKAR_LIPOPROTEIN"/>
    <property type="match status" value="1"/>
</dbReference>
<reference evidence="1 2" key="1">
    <citation type="journal article" date="2016" name="Mol. Biol. Evol.">
        <title>Genome-Wide Survey of Gut Fungi (Harpellales) Reveals the First Horizontally Transferred Ubiquitin Gene from a Mosquito Host.</title>
        <authorList>
            <person name="Wang Y."/>
            <person name="White M.M."/>
            <person name="Kvist S."/>
            <person name="Moncalvo J.M."/>
        </authorList>
    </citation>
    <scope>NUCLEOTIDE SEQUENCE [LARGE SCALE GENOMIC DNA]</scope>
    <source>
        <strain evidence="1 2">ALG-7-W6</strain>
    </source>
</reference>
<proteinExistence type="predicted"/>
<feature type="non-terminal residue" evidence="1">
    <location>
        <position position="32"/>
    </location>
</feature>
<organism evidence="1 2">
    <name type="scientific">Smittium mucronatum</name>
    <dbReference type="NCBI Taxonomy" id="133383"/>
    <lineage>
        <taxon>Eukaryota</taxon>
        <taxon>Fungi</taxon>
        <taxon>Fungi incertae sedis</taxon>
        <taxon>Zoopagomycota</taxon>
        <taxon>Kickxellomycotina</taxon>
        <taxon>Harpellomycetes</taxon>
        <taxon>Harpellales</taxon>
        <taxon>Legeriomycetaceae</taxon>
        <taxon>Smittium</taxon>
    </lineage>
</organism>
<dbReference type="AlphaFoldDB" id="A0A1R0GN88"/>
<dbReference type="EMBL" id="LSSL01006697">
    <property type="protein sequence ID" value="OLY78329.1"/>
    <property type="molecule type" value="Genomic_DNA"/>
</dbReference>
<sequence length="32" mass="3652">MLNPRNFSEFLPIPPISGNRQSSFFTFLFSCG</sequence>
<comment type="caution">
    <text evidence="1">The sequence shown here is derived from an EMBL/GenBank/DDBJ whole genome shotgun (WGS) entry which is preliminary data.</text>
</comment>
<dbReference type="Proteomes" id="UP000187455">
    <property type="component" value="Unassembled WGS sequence"/>
</dbReference>